<keyword evidence="5" id="KW-1015">Disulfide bond</keyword>
<sequence length="485" mass="55716">MGRYWRTYTSAAPLAVFRIAFGVMILGSIVRFWAKGWIDELYIKPTFFFPYYGFEFVKPVGDYTYLLFAVCGLSALLVALGWFYRLASVLLFLSFTYIELMDKSTYLNHYYFVSLVAFLLIFLPANGYFSVDAYRNRSGFYEQIPRWTIDSLRLLMGIVYLYAGLAKLNSDWLLEALPLRIWLPGRNDLPGIGFLFNYRETAFAFSWLGALYDLSIPFLLLNRFTRPFAYAAVVVFHVLTAVLFPIGMFPYIMIVAALVFFPAGFHQRLLALLGGLLRLPATALRLAPHPLKGAERIGVSKPPSGGGGLYSTEQATNSGIPLVKTLIYSPAQSRFLLSLFIIFFIIQIIVPFRYTLYPNELFWSEEGYRFSWRVMLMEKMGNVQFKVVDETGQQMMVNNEDHLTKLQEKMMATQPDMLVQFAHHLRDYYTQHGFRNPKVFADTYVSLNGRLGKPYIDPTVNLAQETDSFRPKKWILPFGDEIKGL</sequence>
<organism evidence="9 10">
    <name type="scientific">Larkinella terrae</name>
    <dbReference type="NCBI Taxonomy" id="2025311"/>
    <lineage>
        <taxon>Bacteria</taxon>
        <taxon>Pseudomonadati</taxon>
        <taxon>Bacteroidota</taxon>
        <taxon>Cytophagia</taxon>
        <taxon>Cytophagales</taxon>
        <taxon>Spirosomataceae</taxon>
        <taxon>Larkinella</taxon>
    </lineage>
</organism>
<accession>A0A7K0EIC1</accession>
<evidence type="ECO:0000256" key="7">
    <source>
        <dbReference type="SAM" id="Phobius"/>
    </source>
</evidence>
<protein>
    <submittedName>
        <fullName evidence="9">HTTM domain-containing protein</fullName>
    </submittedName>
</protein>
<proteinExistence type="predicted"/>
<evidence type="ECO:0000256" key="4">
    <source>
        <dbReference type="ARBA" id="ARBA00023136"/>
    </source>
</evidence>
<keyword evidence="4 7" id="KW-0472">Membrane</keyword>
<evidence type="ECO:0000256" key="1">
    <source>
        <dbReference type="ARBA" id="ARBA00004127"/>
    </source>
</evidence>
<feature type="transmembrane region" description="Helical" evidence="7">
    <location>
        <begin position="12"/>
        <end position="34"/>
    </location>
</feature>
<dbReference type="GO" id="GO:0008488">
    <property type="term" value="F:gamma-glutamyl carboxylase activity"/>
    <property type="evidence" value="ECO:0007669"/>
    <property type="project" value="InterPro"/>
</dbReference>
<dbReference type="SMART" id="SM00752">
    <property type="entry name" value="HTTM"/>
    <property type="match status" value="1"/>
</dbReference>
<dbReference type="RefSeq" id="WP_154174872.1">
    <property type="nucleotide sequence ID" value="NZ_WJXZ01000004.1"/>
</dbReference>
<evidence type="ECO:0000256" key="2">
    <source>
        <dbReference type="ARBA" id="ARBA00022692"/>
    </source>
</evidence>
<dbReference type="InterPro" id="IPR053934">
    <property type="entry name" value="HTTM_dom"/>
</dbReference>
<feature type="transmembrane region" description="Helical" evidence="7">
    <location>
        <begin position="65"/>
        <end position="98"/>
    </location>
</feature>
<evidence type="ECO:0000259" key="8">
    <source>
        <dbReference type="SMART" id="SM00752"/>
    </source>
</evidence>
<dbReference type="Pfam" id="PF05090">
    <property type="entry name" value="HTTM"/>
    <property type="match status" value="1"/>
</dbReference>
<dbReference type="GO" id="GO:0012505">
    <property type="term" value="C:endomembrane system"/>
    <property type="evidence" value="ECO:0007669"/>
    <property type="project" value="UniProtKB-SubCell"/>
</dbReference>
<evidence type="ECO:0000313" key="10">
    <source>
        <dbReference type="Proteomes" id="UP000441754"/>
    </source>
</evidence>
<dbReference type="EMBL" id="WJXZ01000004">
    <property type="protein sequence ID" value="MRS61505.1"/>
    <property type="molecule type" value="Genomic_DNA"/>
</dbReference>
<comment type="caution">
    <text evidence="9">The sequence shown here is derived from an EMBL/GenBank/DDBJ whole genome shotgun (WGS) entry which is preliminary data.</text>
</comment>
<feature type="transmembrane region" description="Helical" evidence="7">
    <location>
        <begin position="152"/>
        <end position="170"/>
    </location>
</feature>
<feature type="domain" description="HTTM-like" evidence="8">
    <location>
        <begin position="6"/>
        <end position="265"/>
    </location>
</feature>
<dbReference type="InterPro" id="IPR053935">
    <property type="entry name" value="VKGC_lumenal_dom"/>
</dbReference>
<comment type="subcellular location">
    <subcellularLocation>
        <location evidence="1">Endomembrane system</location>
        <topology evidence="1">Multi-pass membrane protein</topology>
    </subcellularLocation>
</comment>
<gene>
    <name evidence="9" type="ORF">GJJ30_09425</name>
</gene>
<dbReference type="Pfam" id="PF22777">
    <property type="entry name" value="VKGC_lumenal_dom"/>
    <property type="match status" value="1"/>
</dbReference>
<dbReference type="PANTHER" id="PTHR12639:SF7">
    <property type="entry name" value="HTTM DOMAIN-CONTAINING PROTEIN"/>
    <property type="match status" value="1"/>
</dbReference>
<dbReference type="Proteomes" id="UP000441754">
    <property type="component" value="Unassembled WGS sequence"/>
</dbReference>
<dbReference type="PANTHER" id="PTHR12639">
    <property type="entry name" value="VITAMIN K-DEPENDENT GAMMA-CARBOXYLASE"/>
    <property type="match status" value="1"/>
</dbReference>
<evidence type="ECO:0000256" key="3">
    <source>
        <dbReference type="ARBA" id="ARBA00022989"/>
    </source>
</evidence>
<dbReference type="OrthoDB" id="341137at2"/>
<dbReference type="InterPro" id="IPR011020">
    <property type="entry name" value="HTTM-like"/>
</dbReference>
<keyword evidence="3 7" id="KW-1133">Transmembrane helix</keyword>
<evidence type="ECO:0000313" key="9">
    <source>
        <dbReference type="EMBL" id="MRS61505.1"/>
    </source>
</evidence>
<keyword evidence="2 7" id="KW-0812">Transmembrane</keyword>
<dbReference type="GO" id="GO:0019842">
    <property type="term" value="F:vitamin binding"/>
    <property type="evidence" value="ECO:0007669"/>
    <property type="project" value="TreeGrafter"/>
</dbReference>
<name>A0A7K0EIC1_9BACT</name>
<feature type="transmembrane region" description="Helical" evidence="7">
    <location>
        <begin position="110"/>
        <end position="131"/>
    </location>
</feature>
<reference evidence="9 10" key="1">
    <citation type="journal article" date="2018" name="Antonie Van Leeuwenhoek">
        <title>Larkinella terrae sp. nov., isolated from soil on Jeju Island, South Korea.</title>
        <authorList>
            <person name="Ten L.N."/>
            <person name="Jeon J."/>
            <person name="Park S.J."/>
            <person name="Park S."/>
            <person name="Lee S.Y."/>
            <person name="Kim M.K."/>
            <person name="Jung H.Y."/>
        </authorList>
    </citation>
    <scope>NUCLEOTIDE SEQUENCE [LARGE SCALE GENOMIC DNA]</scope>
    <source>
        <strain evidence="9 10">KCTC 52001</strain>
    </source>
</reference>
<dbReference type="AlphaFoldDB" id="A0A7K0EIC1"/>
<keyword evidence="6" id="KW-0456">Lyase</keyword>
<keyword evidence="10" id="KW-1185">Reference proteome</keyword>
<feature type="transmembrane region" description="Helical" evidence="7">
    <location>
        <begin position="202"/>
        <end position="221"/>
    </location>
</feature>
<feature type="transmembrane region" description="Helical" evidence="7">
    <location>
        <begin position="335"/>
        <end position="354"/>
    </location>
</feature>
<evidence type="ECO:0000256" key="6">
    <source>
        <dbReference type="ARBA" id="ARBA00023239"/>
    </source>
</evidence>
<dbReference type="InterPro" id="IPR007782">
    <property type="entry name" value="VKG_COase"/>
</dbReference>
<evidence type="ECO:0000256" key="5">
    <source>
        <dbReference type="ARBA" id="ARBA00023157"/>
    </source>
</evidence>